<sequence length="335" mass="36472">MTTLHPTIKNSIRAALASSPFSFHSPAVARTVWNGLQNAPDAICEEFVLVGDHVLRTCFLSLMLKRDVDRPCGFFSTVRDLVLCPDVYASLVTRAGLHWSGPSLRPASEAFLIFAGALHTSLSFPEFLDWFRHTFRPLIWAAEAAYVSVCGEEGSGSSLDGEDASHHSYTRALDIMAEIQTQQQAASQSTISASPSLPKASLASLPLLGNPFMLTQIIWNASTLAGKEIVTITGAALSPIIRFAEHSIRDTIPAKWTRARKVNEKLRHKRRVSSILDPRPSRATTTRAESTTAEPASKSSAEVFSPFSTRAPSSFRSYSSVGGPALRLPLDSSRF</sequence>
<dbReference type="EMBL" id="JARKIF010000010">
    <property type="protein sequence ID" value="KAJ7628624.1"/>
    <property type="molecule type" value="Genomic_DNA"/>
</dbReference>
<feature type="compositionally biased region" description="Polar residues" evidence="1">
    <location>
        <begin position="298"/>
        <end position="320"/>
    </location>
</feature>
<reference evidence="2" key="1">
    <citation type="submission" date="2023-03" db="EMBL/GenBank/DDBJ databases">
        <title>Massive genome expansion in bonnet fungi (Mycena s.s.) driven by repeated elements and novel gene families across ecological guilds.</title>
        <authorList>
            <consortium name="Lawrence Berkeley National Laboratory"/>
            <person name="Harder C.B."/>
            <person name="Miyauchi S."/>
            <person name="Viragh M."/>
            <person name="Kuo A."/>
            <person name="Thoen E."/>
            <person name="Andreopoulos B."/>
            <person name="Lu D."/>
            <person name="Skrede I."/>
            <person name="Drula E."/>
            <person name="Henrissat B."/>
            <person name="Morin E."/>
            <person name="Kohler A."/>
            <person name="Barry K."/>
            <person name="LaButti K."/>
            <person name="Morin E."/>
            <person name="Salamov A."/>
            <person name="Lipzen A."/>
            <person name="Mereny Z."/>
            <person name="Hegedus B."/>
            <person name="Baldrian P."/>
            <person name="Stursova M."/>
            <person name="Weitz H."/>
            <person name="Taylor A."/>
            <person name="Grigoriev I.V."/>
            <person name="Nagy L.G."/>
            <person name="Martin F."/>
            <person name="Kauserud H."/>
        </authorList>
    </citation>
    <scope>NUCLEOTIDE SEQUENCE</scope>
    <source>
        <strain evidence="2">9284</strain>
    </source>
</reference>
<proteinExistence type="predicted"/>
<evidence type="ECO:0000256" key="1">
    <source>
        <dbReference type="SAM" id="MobiDB-lite"/>
    </source>
</evidence>
<gene>
    <name evidence="2" type="ORF">FB45DRAFT_1079724</name>
</gene>
<comment type="caution">
    <text evidence="2">The sequence shown here is derived from an EMBL/GenBank/DDBJ whole genome shotgun (WGS) entry which is preliminary data.</text>
</comment>
<keyword evidence="3" id="KW-1185">Reference proteome</keyword>
<dbReference type="Proteomes" id="UP001221142">
    <property type="component" value="Unassembled WGS sequence"/>
</dbReference>
<evidence type="ECO:0000313" key="3">
    <source>
        <dbReference type="Proteomes" id="UP001221142"/>
    </source>
</evidence>
<dbReference type="AlphaFoldDB" id="A0AAD7BRB4"/>
<accession>A0AAD7BRB4</accession>
<organism evidence="2 3">
    <name type="scientific">Roridomyces roridus</name>
    <dbReference type="NCBI Taxonomy" id="1738132"/>
    <lineage>
        <taxon>Eukaryota</taxon>
        <taxon>Fungi</taxon>
        <taxon>Dikarya</taxon>
        <taxon>Basidiomycota</taxon>
        <taxon>Agaricomycotina</taxon>
        <taxon>Agaricomycetes</taxon>
        <taxon>Agaricomycetidae</taxon>
        <taxon>Agaricales</taxon>
        <taxon>Marasmiineae</taxon>
        <taxon>Mycenaceae</taxon>
        <taxon>Roridomyces</taxon>
    </lineage>
</organism>
<evidence type="ECO:0000313" key="2">
    <source>
        <dbReference type="EMBL" id="KAJ7628624.1"/>
    </source>
</evidence>
<name>A0AAD7BRB4_9AGAR</name>
<feature type="compositionally biased region" description="Low complexity" evidence="1">
    <location>
        <begin position="281"/>
        <end position="297"/>
    </location>
</feature>
<protein>
    <submittedName>
        <fullName evidence="2">Uncharacterized protein</fullName>
    </submittedName>
</protein>
<feature type="region of interest" description="Disordered" evidence="1">
    <location>
        <begin position="269"/>
        <end position="335"/>
    </location>
</feature>